<comment type="catalytic activity">
    <reaction evidence="6">
        <text>1D-myo-inositol 1,4,5-trisphosphate + 2 ATP = 1D-myo-inositol 1,3,4,5,6-pentakisphosphate + 2 ADP + 2 H(+)</text>
        <dbReference type="Rhea" id="RHEA:32359"/>
        <dbReference type="ChEBI" id="CHEBI:15378"/>
        <dbReference type="ChEBI" id="CHEBI:30616"/>
        <dbReference type="ChEBI" id="CHEBI:57733"/>
        <dbReference type="ChEBI" id="CHEBI:203600"/>
        <dbReference type="ChEBI" id="CHEBI:456216"/>
        <dbReference type="EC" id="2.7.1.151"/>
    </reaction>
</comment>
<comment type="similarity">
    <text evidence="1 8">Belongs to the inositol phosphokinase (IPK) family.</text>
</comment>
<proteinExistence type="inferred from homology"/>
<evidence type="ECO:0000256" key="1">
    <source>
        <dbReference type="ARBA" id="ARBA00007374"/>
    </source>
</evidence>
<protein>
    <recommendedName>
        <fullName evidence="8">Kinase</fullName>
        <ecNumber evidence="8">2.7.-.-</ecNumber>
    </recommendedName>
</protein>
<comment type="catalytic activity">
    <reaction evidence="7">
        <text>1D-myo-inositol 1,3,4,6-tetrakisphosphate + ATP = 1D-myo-inositol 1,3,4,5,6-pentakisphosphate + ADP + H(+)</text>
        <dbReference type="Rhea" id="RHEA:12717"/>
        <dbReference type="ChEBI" id="CHEBI:15378"/>
        <dbReference type="ChEBI" id="CHEBI:30616"/>
        <dbReference type="ChEBI" id="CHEBI:57660"/>
        <dbReference type="ChEBI" id="CHEBI:57733"/>
        <dbReference type="ChEBI" id="CHEBI:456216"/>
        <dbReference type="EC" id="2.7.1.140"/>
    </reaction>
</comment>
<keyword evidence="5" id="KW-0067">ATP-binding</keyword>
<name>A0A6J2V8T6_CHACN</name>
<dbReference type="InterPro" id="IPR005522">
    <property type="entry name" value="IPK"/>
</dbReference>
<dbReference type="Proteomes" id="UP000504632">
    <property type="component" value="Chromosome 4"/>
</dbReference>
<keyword evidence="3" id="KW-0547">Nucleotide-binding</keyword>
<feature type="region of interest" description="Disordered" evidence="9">
    <location>
        <begin position="262"/>
        <end position="286"/>
    </location>
</feature>
<dbReference type="GO" id="GO:0008440">
    <property type="term" value="F:inositol-1,4,5-trisphosphate 3-kinase activity"/>
    <property type="evidence" value="ECO:0007669"/>
    <property type="project" value="TreeGrafter"/>
</dbReference>
<reference evidence="11" key="1">
    <citation type="submission" date="2025-08" db="UniProtKB">
        <authorList>
            <consortium name="RefSeq"/>
        </authorList>
    </citation>
    <scope>IDENTIFICATION</scope>
</reference>
<dbReference type="Gene3D" id="3.30.470.160">
    <property type="entry name" value="Inositol polyphosphate kinase"/>
    <property type="match status" value="1"/>
</dbReference>
<dbReference type="RefSeq" id="XP_030628262.1">
    <property type="nucleotide sequence ID" value="XM_030772402.1"/>
</dbReference>
<dbReference type="GeneID" id="115810470"/>
<keyword evidence="4 8" id="KW-0418">Kinase</keyword>
<dbReference type="GO" id="GO:0005634">
    <property type="term" value="C:nucleus"/>
    <property type="evidence" value="ECO:0007669"/>
    <property type="project" value="TreeGrafter"/>
</dbReference>
<dbReference type="InParanoid" id="A0A6J2V8T6"/>
<dbReference type="InterPro" id="IPR038286">
    <property type="entry name" value="IPK_sf"/>
</dbReference>
<dbReference type="PANTHER" id="PTHR12400">
    <property type="entry name" value="INOSITOL POLYPHOSPHATE KINASE"/>
    <property type="match status" value="1"/>
</dbReference>
<evidence type="ECO:0000313" key="10">
    <source>
        <dbReference type="Proteomes" id="UP000504632"/>
    </source>
</evidence>
<feature type="compositionally biased region" description="Basic and acidic residues" evidence="9">
    <location>
        <begin position="269"/>
        <end position="284"/>
    </location>
</feature>
<evidence type="ECO:0000256" key="7">
    <source>
        <dbReference type="ARBA" id="ARBA00036525"/>
    </source>
</evidence>
<dbReference type="CTD" id="100151036"/>
<gene>
    <name evidence="11" type="primary">ipmka</name>
</gene>
<evidence type="ECO:0000256" key="9">
    <source>
        <dbReference type="SAM" id="MobiDB-lite"/>
    </source>
</evidence>
<dbReference type="OrthoDB" id="338650at2759"/>
<keyword evidence="10" id="KW-1185">Reference proteome</keyword>
<dbReference type="GO" id="GO:0051765">
    <property type="term" value="F:inositol tetrakisphosphate kinase activity"/>
    <property type="evidence" value="ECO:0007669"/>
    <property type="project" value="TreeGrafter"/>
</dbReference>
<keyword evidence="2 8" id="KW-0808">Transferase</keyword>
<feature type="compositionally biased region" description="Basic and acidic residues" evidence="9">
    <location>
        <begin position="368"/>
        <end position="378"/>
    </location>
</feature>
<evidence type="ECO:0000256" key="8">
    <source>
        <dbReference type="RuleBase" id="RU363090"/>
    </source>
</evidence>
<dbReference type="EC" id="2.7.-.-" evidence="8"/>
<evidence type="ECO:0000256" key="5">
    <source>
        <dbReference type="ARBA" id="ARBA00022840"/>
    </source>
</evidence>
<accession>A0A6J2V8T6</accession>
<evidence type="ECO:0000256" key="6">
    <source>
        <dbReference type="ARBA" id="ARBA00036164"/>
    </source>
</evidence>
<dbReference type="PANTHER" id="PTHR12400:SF51">
    <property type="entry name" value="INOSITOL POLYPHOSPHATE MULTIKINASE"/>
    <property type="match status" value="1"/>
</dbReference>
<evidence type="ECO:0000256" key="4">
    <source>
        <dbReference type="ARBA" id="ARBA00022777"/>
    </source>
</evidence>
<dbReference type="SUPFAM" id="SSF56104">
    <property type="entry name" value="SAICAR synthase-like"/>
    <property type="match status" value="1"/>
</dbReference>
<evidence type="ECO:0000256" key="3">
    <source>
        <dbReference type="ARBA" id="ARBA00022741"/>
    </source>
</evidence>
<dbReference type="GO" id="GO:0005524">
    <property type="term" value="F:ATP binding"/>
    <property type="evidence" value="ECO:0007669"/>
    <property type="project" value="UniProtKB-KW"/>
</dbReference>
<dbReference type="GO" id="GO:0032958">
    <property type="term" value="P:inositol phosphate biosynthetic process"/>
    <property type="evidence" value="ECO:0007669"/>
    <property type="project" value="InterPro"/>
</dbReference>
<evidence type="ECO:0000256" key="2">
    <source>
        <dbReference type="ARBA" id="ARBA00022679"/>
    </source>
</evidence>
<dbReference type="AlphaFoldDB" id="A0A6J2V8T6"/>
<evidence type="ECO:0000313" key="11">
    <source>
        <dbReference type="RefSeq" id="XP_030628262.1"/>
    </source>
</evidence>
<feature type="region of interest" description="Disordered" evidence="9">
    <location>
        <begin position="351"/>
        <end position="378"/>
    </location>
</feature>
<dbReference type="Pfam" id="PF03770">
    <property type="entry name" value="IPK"/>
    <property type="match status" value="1"/>
</dbReference>
<organism evidence="10 11">
    <name type="scientific">Chanos chanos</name>
    <name type="common">Milkfish</name>
    <name type="synonym">Mugil chanos</name>
    <dbReference type="NCBI Taxonomy" id="29144"/>
    <lineage>
        <taxon>Eukaryota</taxon>
        <taxon>Metazoa</taxon>
        <taxon>Chordata</taxon>
        <taxon>Craniata</taxon>
        <taxon>Vertebrata</taxon>
        <taxon>Euteleostomi</taxon>
        <taxon>Actinopterygii</taxon>
        <taxon>Neopterygii</taxon>
        <taxon>Teleostei</taxon>
        <taxon>Ostariophysi</taxon>
        <taxon>Gonorynchiformes</taxon>
        <taxon>Chanidae</taxon>
        <taxon>Chanos</taxon>
    </lineage>
</organism>
<sequence length="416" mass="47582">MSDRQVIESSLVLEKLEFCDPGTGSERTGQREELVKDGHRQSRLNGCVPLSHQVAGHKYGIDKMGILQHPDGTVLKQLQPPPRGPREMNFYTQVYAEDCTDPKLLELRQHLPKFYGTWVSRESPDDLYLKLEDVTRSFHQPCIMDVKIGRKSYDPFASQEKREQQIKKYPLMEEIGFLLLGMRVYQVNSGSYITHDQFYGRSLKKDTLKEGLAKFFHNGEQLRKDAVSLSISKVRNILRWFEGQKQLHFYASSLLFVYEGSPQTGNGTAERETPKDRQNKKGEPEFNNNFHTPVCKPQDLSCRCTPQKSVCGRGLCDDFSPDIQENGTGAHFARHYHLDQPNGNELNVTEEREKKENNGKNLDTSFEDGDRDRERGGGGEVRMIDFAHVFPSDSPDEGYTYGLRNLLSALEQILQN</sequence>
<dbReference type="GO" id="GO:0005737">
    <property type="term" value="C:cytoplasm"/>
    <property type="evidence" value="ECO:0007669"/>
    <property type="project" value="TreeGrafter"/>
</dbReference>